<protein>
    <submittedName>
        <fullName evidence="1">Uncharacterized protein</fullName>
    </submittedName>
</protein>
<name>A0A1U8EUX5_CAPAN</name>
<dbReference type="InterPro" id="IPR027850">
    <property type="entry name" value="DUF4504"/>
</dbReference>
<evidence type="ECO:0000313" key="2">
    <source>
        <dbReference type="Proteomes" id="UP000222542"/>
    </source>
</evidence>
<dbReference type="Gramene" id="PHT68397">
    <property type="protein sequence ID" value="PHT68397"/>
    <property type="gene ID" value="T459_27884"/>
</dbReference>
<dbReference type="Proteomes" id="UP000222542">
    <property type="component" value="Unassembled WGS sequence"/>
</dbReference>
<gene>
    <name evidence="1" type="ORF">T459_27884</name>
</gene>
<comment type="caution">
    <text evidence="1">The sequence shown here is derived from an EMBL/GenBank/DDBJ whole genome shotgun (WGS) entry which is preliminary data.</text>
</comment>
<dbReference type="PANTHER" id="PTHR31366:SF2">
    <property type="entry name" value="UPF0739 PROTEIN C1ORF74"/>
    <property type="match status" value="1"/>
</dbReference>
<dbReference type="AlphaFoldDB" id="A0A1U8EUX5"/>
<dbReference type="EMBL" id="AYRZ02000011">
    <property type="protein sequence ID" value="PHT68397.1"/>
    <property type="molecule type" value="Genomic_DNA"/>
</dbReference>
<accession>A0A1U8EUX5</accession>
<reference evidence="1 2" key="2">
    <citation type="journal article" date="2017" name="Genome Biol.">
        <title>New reference genome sequences of hot pepper reveal the massive evolution of plant disease-resistance genes by retroduplication.</title>
        <authorList>
            <person name="Kim S."/>
            <person name="Park J."/>
            <person name="Yeom S.I."/>
            <person name="Kim Y.M."/>
            <person name="Seo E."/>
            <person name="Kim K.T."/>
            <person name="Kim M.S."/>
            <person name="Lee J.M."/>
            <person name="Cheong K."/>
            <person name="Shin H.S."/>
            <person name="Kim S.B."/>
            <person name="Han K."/>
            <person name="Lee J."/>
            <person name="Park M."/>
            <person name="Lee H.A."/>
            <person name="Lee H.Y."/>
            <person name="Lee Y."/>
            <person name="Oh S."/>
            <person name="Lee J.H."/>
            <person name="Choi E."/>
            <person name="Choi E."/>
            <person name="Lee S.E."/>
            <person name="Jeon J."/>
            <person name="Kim H."/>
            <person name="Choi G."/>
            <person name="Song H."/>
            <person name="Lee J."/>
            <person name="Lee S.C."/>
            <person name="Kwon J.K."/>
            <person name="Lee H.Y."/>
            <person name="Koo N."/>
            <person name="Hong Y."/>
            <person name="Kim R.W."/>
            <person name="Kang W.H."/>
            <person name="Huh J.H."/>
            <person name="Kang B.C."/>
            <person name="Yang T.J."/>
            <person name="Lee Y.H."/>
            <person name="Bennetzen J.L."/>
            <person name="Choi D."/>
        </authorList>
    </citation>
    <scope>NUCLEOTIDE SEQUENCE [LARGE SCALE GENOMIC DNA]</scope>
    <source>
        <strain evidence="2">cv. CM334</strain>
    </source>
</reference>
<sequence length="313" mass="35960">MEWESRMEVVELEMVLRTFESALSQIKWRLKISSKRRLETDILALCTEMRPVVMVDYGGKMPELQEQLCAFLKHCKEDCSVFKPLHVMVIEDMIYLVHARTFAEFVKSSLNLEMRLIFVDLEHDPPKMITQAEESPVAAELVLAQKTFLSVFSENGIKIDHLEHQKPEARANSDSFYYKPSSSLSSEVIDLGECIKDTHVTVPTLNGWLLGYPIVYLFGMAHIENAINNLSTKSLHLFQVLVCRSARCNRGSQAQKEELMSFSVPYDLSLEGMTEPWVETFLTRIRARQERCSQIWISLQMEVNACYPQAIAL</sequence>
<dbReference type="OrthoDB" id="2395010at2759"/>
<organism evidence="1 2">
    <name type="scientific">Capsicum annuum</name>
    <name type="common">Capsicum pepper</name>
    <dbReference type="NCBI Taxonomy" id="4072"/>
    <lineage>
        <taxon>Eukaryota</taxon>
        <taxon>Viridiplantae</taxon>
        <taxon>Streptophyta</taxon>
        <taxon>Embryophyta</taxon>
        <taxon>Tracheophyta</taxon>
        <taxon>Spermatophyta</taxon>
        <taxon>Magnoliopsida</taxon>
        <taxon>eudicotyledons</taxon>
        <taxon>Gunneridae</taxon>
        <taxon>Pentapetalae</taxon>
        <taxon>asterids</taxon>
        <taxon>lamiids</taxon>
        <taxon>Solanales</taxon>
        <taxon>Solanaceae</taxon>
        <taxon>Solanoideae</taxon>
        <taxon>Capsiceae</taxon>
        <taxon>Capsicum</taxon>
    </lineage>
</organism>
<dbReference type="STRING" id="4072.A0A1U8EUX5"/>
<dbReference type="Pfam" id="PF14953">
    <property type="entry name" value="DUF4504"/>
    <property type="match status" value="1"/>
</dbReference>
<evidence type="ECO:0000313" key="1">
    <source>
        <dbReference type="EMBL" id="PHT68397.1"/>
    </source>
</evidence>
<proteinExistence type="predicted"/>
<dbReference type="PANTHER" id="PTHR31366">
    <property type="entry name" value="UPF0739 PROTEIN C1ORF74"/>
    <property type="match status" value="1"/>
</dbReference>
<keyword evidence="2" id="KW-1185">Reference proteome</keyword>
<dbReference type="OMA" id="YLFGMAH"/>
<reference evidence="1 2" key="1">
    <citation type="journal article" date="2014" name="Nat. Genet.">
        <title>Genome sequence of the hot pepper provides insights into the evolution of pungency in Capsicum species.</title>
        <authorList>
            <person name="Kim S."/>
            <person name="Park M."/>
            <person name="Yeom S.I."/>
            <person name="Kim Y.M."/>
            <person name="Lee J.M."/>
            <person name="Lee H.A."/>
            <person name="Seo E."/>
            <person name="Choi J."/>
            <person name="Cheong K."/>
            <person name="Kim K.T."/>
            <person name="Jung K."/>
            <person name="Lee G.W."/>
            <person name="Oh S.K."/>
            <person name="Bae C."/>
            <person name="Kim S.B."/>
            <person name="Lee H.Y."/>
            <person name="Kim S.Y."/>
            <person name="Kim M.S."/>
            <person name="Kang B.C."/>
            <person name="Jo Y.D."/>
            <person name="Yang H.B."/>
            <person name="Jeong H.J."/>
            <person name="Kang W.H."/>
            <person name="Kwon J.K."/>
            <person name="Shin C."/>
            <person name="Lim J.Y."/>
            <person name="Park J.H."/>
            <person name="Huh J.H."/>
            <person name="Kim J.S."/>
            <person name="Kim B.D."/>
            <person name="Cohen O."/>
            <person name="Paran I."/>
            <person name="Suh M.C."/>
            <person name="Lee S.B."/>
            <person name="Kim Y.K."/>
            <person name="Shin Y."/>
            <person name="Noh S.J."/>
            <person name="Park J."/>
            <person name="Seo Y.S."/>
            <person name="Kwon S.Y."/>
            <person name="Kim H.A."/>
            <person name="Park J.M."/>
            <person name="Kim H.J."/>
            <person name="Choi S.B."/>
            <person name="Bosland P.W."/>
            <person name="Reeves G."/>
            <person name="Jo S.H."/>
            <person name="Lee B.W."/>
            <person name="Cho H.T."/>
            <person name="Choi H.S."/>
            <person name="Lee M.S."/>
            <person name="Yu Y."/>
            <person name="Do Choi Y."/>
            <person name="Park B.S."/>
            <person name="van Deynze A."/>
            <person name="Ashrafi H."/>
            <person name="Hill T."/>
            <person name="Kim W.T."/>
            <person name="Pai H.S."/>
            <person name="Ahn H.K."/>
            <person name="Yeam I."/>
            <person name="Giovannoni J.J."/>
            <person name="Rose J.K."/>
            <person name="Sorensen I."/>
            <person name="Lee S.J."/>
            <person name="Kim R.W."/>
            <person name="Choi I.Y."/>
            <person name="Choi B.S."/>
            <person name="Lim J.S."/>
            <person name="Lee Y.H."/>
            <person name="Choi D."/>
        </authorList>
    </citation>
    <scope>NUCLEOTIDE SEQUENCE [LARGE SCALE GENOMIC DNA]</scope>
    <source>
        <strain evidence="2">cv. CM334</strain>
    </source>
</reference>